<evidence type="ECO:0000256" key="1">
    <source>
        <dbReference type="SAM" id="Phobius"/>
    </source>
</evidence>
<protein>
    <submittedName>
        <fullName evidence="3">DUF1559 domain-containing protein</fullName>
    </submittedName>
</protein>
<reference evidence="3 4" key="1">
    <citation type="submission" date="2018-07" db="EMBL/GenBank/DDBJ databases">
        <title>Comparative genomes isolates from brazilian mangrove.</title>
        <authorList>
            <person name="De Araujo J.E."/>
            <person name="Taketani R.G."/>
            <person name="Silva M.C.P."/>
            <person name="Lourenco M.V."/>
            <person name="Oliveira V.M."/>
            <person name="Andreote F.D."/>
        </authorList>
    </citation>
    <scope>NUCLEOTIDE SEQUENCE [LARGE SCALE GENOMIC DNA]</scope>
    <source>
        <strain evidence="3 4">HEX PRIS-MGV</strain>
    </source>
</reference>
<keyword evidence="1" id="KW-1133">Transmembrane helix</keyword>
<organism evidence="3 4">
    <name type="scientific">Bremerella cremea</name>
    <dbReference type="NCBI Taxonomy" id="1031537"/>
    <lineage>
        <taxon>Bacteria</taxon>
        <taxon>Pseudomonadati</taxon>
        <taxon>Planctomycetota</taxon>
        <taxon>Planctomycetia</taxon>
        <taxon>Pirellulales</taxon>
        <taxon>Pirellulaceae</taxon>
        <taxon>Bremerella</taxon>
    </lineage>
</organism>
<dbReference type="InterPro" id="IPR011453">
    <property type="entry name" value="DUF1559"/>
</dbReference>
<evidence type="ECO:0000313" key="3">
    <source>
        <dbReference type="EMBL" id="RCS49465.1"/>
    </source>
</evidence>
<dbReference type="Gene3D" id="3.30.700.10">
    <property type="entry name" value="Glycoprotein, Type 4 Pilin"/>
    <property type="match status" value="1"/>
</dbReference>
<proteinExistence type="predicted"/>
<dbReference type="EMBL" id="QPEX01000024">
    <property type="protein sequence ID" value="RCS49465.1"/>
    <property type="molecule type" value="Genomic_DNA"/>
</dbReference>
<dbReference type="AlphaFoldDB" id="A0A368KRF1"/>
<dbReference type="PANTHER" id="PTHR30093">
    <property type="entry name" value="GENERAL SECRETION PATHWAY PROTEIN G"/>
    <property type="match status" value="1"/>
</dbReference>
<dbReference type="InterPro" id="IPR027558">
    <property type="entry name" value="Pre_pil_HX9DG_C"/>
</dbReference>
<feature type="domain" description="DUF1559" evidence="2">
    <location>
        <begin position="39"/>
        <end position="333"/>
    </location>
</feature>
<dbReference type="NCBIfam" id="TIGR02532">
    <property type="entry name" value="IV_pilin_GFxxxE"/>
    <property type="match status" value="1"/>
</dbReference>
<keyword evidence="1" id="KW-0812">Transmembrane</keyword>
<feature type="transmembrane region" description="Helical" evidence="1">
    <location>
        <begin position="20"/>
        <end position="38"/>
    </location>
</feature>
<dbReference type="OrthoDB" id="248923at2"/>
<name>A0A368KRF1_9BACT</name>
<keyword evidence="1" id="KW-0472">Membrane</keyword>
<dbReference type="SUPFAM" id="SSF54523">
    <property type="entry name" value="Pili subunits"/>
    <property type="match status" value="1"/>
</dbReference>
<accession>A0A368KRF1</accession>
<dbReference type="Proteomes" id="UP000253562">
    <property type="component" value="Unassembled WGS sequence"/>
</dbReference>
<gene>
    <name evidence="3" type="ORF">DTL42_13150</name>
</gene>
<dbReference type="NCBIfam" id="TIGR04294">
    <property type="entry name" value="pre_pil_HX9DG"/>
    <property type="match status" value="1"/>
</dbReference>
<dbReference type="PROSITE" id="PS00409">
    <property type="entry name" value="PROKAR_NTER_METHYL"/>
    <property type="match status" value="1"/>
</dbReference>
<dbReference type="RefSeq" id="WP_114369177.1">
    <property type="nucleotide sequence ID" value="NZ_QPEX01000024.1"/>
</dbReference>
<dbReference type="InterPro" id="IPR012902">
    <property type="entry name" value="N_methyl_site"/>
</dbReference>
<evidence type="ECO:0000259" key="2">
    <source>
        <dbReference type="Pfam" id="PF07596"/>
    </source>
</evidence>
<evidence type="ECO:0000313" key="4">
    <source>
        <dbReference type="Proteomes" id="UP000253562"/>
    </source>
</evidence>
<comment type="caution">
    <text evidence="3">The sequence shown here is derived from an EMBL/GenBank/DDBJ whole genome shotgun (WGS) entry which is preliminary data.</text>
</comment>
<dbReference type="PANTHER" id="PTHR30093:SF2">
    <property type="entry name" value="TYPE II SECRETION SYSTEM PROTEIN H"/>
    <property type="match status" value="1"/>
</dbReference>
<sequence>MNYRLHQVNARWRGFTLVELLVVIAIIGILIAMLLPAVQQAREAARRMQCSNNLKQLALAMHTYESSYRTLPSGGNGGGSTQASSSAFSVHARLLPFVEQTSLQDLIDFRQPVLAGSPPSFSNAAAKQLIDMFLCPSDSAPERAEVKFGTMSFGTDLAGTNYMANTGTGISAAGKSYYDPAFPTDGVFFFDSSTRFADLTDGTSNTVVMSESLRGPGLDMSSTPLANIPKPYRLAASLSAGRSRIGTSPGGVDPMFTEADIQGASDWRGDRGFPWIWGQASATLFNSYLAPNSSLPDAYSHSRGWFAARSLHPGGVNAVLADGSVKFVAETVDLPIWRGLSTRGGGEVLADF</sequence>
<dbReference type="InterPro" id="IPR045584">
    <property type="entry name" value="Pilin-like"/>
</dbReference>
<dbReference type="Pfam" id="PF07963">
    <property type="entry name" value="N_methyl"/>
    <property type="match status" value="1"/>
</dbReference>
<dbReference type="Pfam" id="PF07596">
    <property type="entry name" value="SBP_bac_10"/>
    <property type="match status" value="1"/>
</dbReference>